<organism evidence="4 5">
    <name type="scientific">Pseudodesulfovibrio aespoeensis (strain ATCC 700646 / DSM 10631 / Aspo-2)</name>
    <name type="common">Desulfovibrio aespoeensis</name>
    <dbReference type="NCBI Taxonomy" id="643562"/>
    <lineage>
        <taxon>Bacteria</taxon>
        <taxon>Pseudomonadati</taxon>
        <taxon>Thermodesulfobacteriota</taxon>
        <taxon>Desulfovibrionia</taxon>
        <taxon>Desulfovibrionales</taxon>
        <taxon>Desulfovibrionaceae</taxon>
    </lineage>
</organism>
<keyword evidence="1 2" id="KW-0732">Signal</keyword>
<feature type="domain" description="Solute-binding protein family 3/N-terminal" evidence="3">
    <location>
        <begin position="23"/>
        <end position="250"/>
    </location>
</feature>
<dbReference type="SUPFAM" id="SSF53850">
    <property type="entry name" value="Periplasmic binding protein-like II"/>
    <property type="match status" value="1"/>
</dbReference>
<dbReference type="Gene3D" id="3.40.190.10">
    <property type="entry name" value="Periplasmic binding protein-like II"/>
    <property type="match status" value="2"/>
</dbReference>
<accession>E6VYP9</accession>
<dbReference type="AlphaFoldDB" id="E6VYP9"/>
<evidence type="ECO:0000259" key="3">
    <source>
        <dbReference type="SMART" id="SM00062"/>
    </source>
</evidence>
<dbReference type="RefSeq" id="WP_013515819.1">
    <property type="nucleotide sequence ID" value="NC_014844.1"/>
</dbReference>
<dbReference type="InterPro" id="IPR001638">
    <property type="entry name" value="Solute-binding_3/MltF_N"/>
</dbReference>
<dbReference type="STRING" id="643562.Daes_2922"/>
<gene>
    <name evidence="4" type="ordered locus">Daes_2922</name>
</gene>
<reference evidence="5" key="1">
    <citation type="submission" date="2010-12" db="EMBL/GenBank/DDBJ databases">
        <title>Complete sequence of Desulfovibrio aespoeensis Aspo-2.</title>
        <authorList>
            <consortium name="US DOE Joint Genome Institute"/>
            <person name="Lucas S."/>
            <person name="Copeland A."/>
            <person name="Lapidus A."/>
            <person name="Cheng J.-F."/>
            <person name="Goodwin L."/>
            <person name="Pitluck S."/>
            <person name="Chertkov O."/>
            <person name="Misra M."/>
            <person name="Detter J.C."/>
            <person name="Han C."/>
            <person name="Tapia R."/>
            <person name="Land M."/>
            <person name="Hauser L."/>
            <person name="Kyrpides N."/>
            <person name="Ivanova N."/>
            <person name="Ovchinnikova G."/>
            <person name="Pedersen K."/>
            <person name="Jagevall S."/>
            <person name="Hazen T."/>
            <person name="Woyke T."/>
        </authorList>
    </citation>
    <scope>NUCLEOTIDE SEQUENCE [LARGE SCALE GENOMIC DNA]</scope>
    <source>
        <strain evidence="5">ATCC 700646 / DSM 10631 / Aspo-2</strain>
    </source>
</reference>
<protein>
    <submittedName>
        <fullName evidence="4">Extracellular solute-binding protein family 3</fullName>
    </submittedName>
</protein>
<dbReference type="SMART" id="SM00062">
    <property type="entry name" value="PBPb"/>
    <property type="match status" value="1"/>
</dbReference>
<dbReference type="Pfam" id="PF00497">
    <property type="entry name" value="SBP_bac_3"/>
    <property type="match status" value="1"/>
</dbReference>
<dbReference type="OrthoDB" id="5431130at2"/>
<feature type="signal peptide" evidence="2">
    <location>
        <begin position="1"/>
        <end position="20"/>
    </location>
</feature>
<dbReference type="PANTHER" id="PTHR35936:SF17">
    <property type="entry name" value="ARGININE-BINDING EXTRACELLULAR PROTEIN ARTP"/>
    <property type="match status" value="1"/>
</dbReference>
<dbReference type="HOGENOM" id="CLU_019602_18_0_7"/>
<evidence type="ECO:0000256" key="2">
    <source>
        <dbReference type="SAM" id="SignalP"/>
    </source>
</evidence>
<dbReference type="eggNOG" id="COG0834">
    <property type="taxonomic scope" value="Bacteria"/>
</dbReference>
<feature type="chain" id="PRO_5003213800" evidence="2">
    <location>
        <begin position="21"/>
        <end position="252"/>
    </location>
</feature>
<dbReference type="PANTHER" id="PTHR35936">
    <property type="entry name" value="MEMBRANE-BOUND LYTIC MUREIN TRANSGLYCOSYLASE F"/>
    <property type="match status" value="1"/>
</dbReference>
<evidence type="ECO:0000256" key="1">
    <source>
        <dbReference type="ARBA" id="ARBA00022729"/>
    </source>
</evidence>
<evidence type="ECO:0000313" key="5">
    <source>
        <dbReference type="Proteomes" id="UP000002191"/>
    </source>
</evidence>
<dbReference type="KEGG" id="das:Daes_2922"/>
<name>E6VYP9_PSEA9</name>
<dbReference type="Proteomes" id="UP000002191">
    <property type="component" value="Chromosome"/>
</dbReference>
<reference evidence="4 5" key="2">
    <citation type="journal article" date="2014" name="Genome Announc.">
        <title>Complete Genome Sequence of the Subsurface, Mesophilic Sulfate-Reducing Bacterium Desulfovibrio aespoeensis Aspo-2.</title>
        <authorList>
            <person name="Pedersen K."/>
            <person name="Bengtsson A."/>
            <person name="Edlund J."/>
            <person name="Rabe L."/>
            <person name="Hazen T."/>
            <person name="Chakraborty R."/>
            <person name="Goodwin L."/>
            <person name="Shapiro N."/>
        </authorList>
    </citation>
    <scope>NUCLEOTIDE SEQUENCE [LARGE SCALE GENOMIC DNA]</scope>
    <source>
        <strain evidence="5">ATCC 700646 / DSM 10631 / Aspo-2</strain>
    </source>
</reference>
<sequence precursor="true">MPRLIAALGLLCLLASTALADQPLRVAVEDHYPPYSYADEAGRMAGFNVDIAHALARAMGRECVIVALPWNELLPGLAHGQHDAIVACMAVKPDRLEFADFTNYYLRSKTGFIGRAGMDHDTSPEALRGWTLVSQEDTAQLAYLRETYGAVAVVEGHPSMEEAFLAVARGRADLCLTPLLAGLEFLKGEAGKGCDIIGPALTNEQFAHAPAHIAVRKGDTGLRDQLNQGLRTIRANGDFAAISRRYFPFSVY</sequence>
<proteinExistence type="predicted"/>
<evidence type="ECO:0000313" key="4">
    <source>
        <dbReference type="EMBL" id="ADU63916.1"/>
    </source>
</evidence>
<keyword evidence="5" id="KW-1185">Reference proteome</keyword>
<dbReference type="EMBL" id="CP002431">
    <property type="protein sequence ID" value="ADU63916.1"/>
    <property type="molecule type" value="Genomic_DNA"/>
</dbReference>